<dbReference type="InterPro" id="IPR036837">
    <property type="entry name" value="Cation_efflux_CTD_sf"/>
</dbReference>
<evidence type="ECO:0000256" key="7">
    <source>
        <dbReference type="SAM" id="Phobius"/>
    </source>
</evidence>
<evidence type="ECO:0000313" key="10">
    <source>
        <dbReference type="EMBL" id="HEF87123.1"/>
    </source>
</evidence>
<evidence type="ECO:0000259" key="8">
    <source>
        <dbReference type="Pfam" id="PF01545"/>
    </source>
</evidence>
<dbReference type="NCBIfam" id="TIGR01297">
    <property type="entry name" value="CDF"/>
    <property type="match status" value="1"/>
</dbReference>
<accession>A0A7C2FQG7</accession>
<name>A0A7C2FQG7_9CREN</name>
<dbReference type="FunFam" id="1.20.1510.10:FF:000006">
    <property type="entry name" value="Divalent cation efflux transporter"/>
    <property type="match status" value="1"/>
</dbReference>
<evidence type="ECO:0000256" key="2">
    <source>
        <dbReference type="ARBA" id="ARBA00008114"/>
    </source>
</evidence>
<organism evidence="10">
    <name type="scientific">Thermosphaera aggregans</name>
    <dbReference type="NCBI Taxonomy" id="54254"/>
    <lineage>
        <taxon>Archaea</taxon>
        <taxon>Thermoproteota</taxon>
        <taxon>Thermoprotei</taxon>
        <taxon>Desulfurococcales</taxon>
        <taxon>Desulfurococcaceae</taxon>
        <taxon>Thermosphaera</taxon>
    </lineage>
</organism>
<feature type="transmembrane region" description="Helical" evidence="7">
    <location>
        <begin position="82"/>
        <end position="102"/>
    </location>
</feature>
<evidence type="ECO:0000256" key="6">
    <source>
        <dbReference type="ARBA" id="ARBA00023136"/>
    </source>
</evidence>
<dbReference type="SUPFAM" id="SSF161111">
    <property type="entry name" value="Cation efflux protein transmembrane domain-like"/>
    <property type="match status" value="1"/>
</dbReference>
<dbReference type="Gene3D" id="3.30.70.1350">
    <property type="entry name" value="Cation efflux protein, cytoplasmic domain"/>
    <property type="match status" value="1"/>
</dbReference>
<feature type="transmembrane region" description="Helical" evidence="7">
    <location>
        <begin position="54"/>
        <end position="70"/>
    </location>
</feature>
<dbReference type="InterPro" id="IPR050291">
    <property type="entry name" value="CDF_Transporter"/>
</dbReference>
<keyword evidence="5 7" id="KW-1133">Transmembrane helix</keyword>
<keyword evidence="3" id="KW-0813">Transport</keyword>
<dbReference type="Pfam" id="PF01545">
    <property type="entry name" value="Cation_efflux"/>
    <property type="match status" value="1"/>
</dbReference>
<reference evidence="10" key="1">
    <citation type="journal article" date="2020" name="mSystems">
        <title>Genome- and Community-Level Interaction Insights into Carbon Utilization and Element Cycling Functions of Hydrothermarchaeota in Hydrothermal Sediment.</title>
        <authorList>
            <person name="Zhou Z."/>
            <person name="Liu Y."/>
            <person name="Xu W."/>
            <person name="Pan J."/>
            <person name="Luo Z.H."/>
            <person name="Li M."/>
        </authorList>
    </citation>
    <scope>NUCLEOTIDE SEQUENCE [LARGE SCALE GENOMIC DNA]</scope>
    <source>
        <strain evidence="10">SpSt-23</strain>
    </source>
</reference>
<dbReference type="EMBL" id="DSJT01000009">
    <property type="protein sequence ID" value="HEF87123.1"/>
    <property type="molecule type" value="Genomic_DNA"/>
</dbReference>
<comment type="caution">
    <text evidence="10">The sequence shown here is derived from an EMBL/GenBank/DDBJ whole genome shotgun (WGS) entry which is preliminary data.</text>
</comment>
<evidence type="ECO:0000256" key="5">
    <source>
        <dbReference type="ARBA" id="ARBA00022989"/>
    </source>
</evidence>
<keyword evidence="4 7" id="KW-0812">Transmembrane</keyword>
<evidence type="ECO:0000259" key="9">
    <source>
        <dbReference type="Pfam" id="PF16916"/>
    </source>
</evidence>
<dbReference type="AlphaFoldDB" id="A0A7C2FQG7"/>
<feature type="transmembrane region" description="Helical" evidence="7">
    <location>
        <begin position="180"/>
        <end position="201"/>
    </location>
</feature>
<gene>
    <name evidence="10" type="ORF">ENP55_02230</name>
</gene>
<sequence>MDGKKEAERKRAGYLEALGSVFLNTILFALKYYAALVSSSVALMADAFHTLSDILTSVVVLMGVLLGFKPPDKEHPFGHQKIETIASIVIATMLGIVGYEFFKQSIEKLLHRESLMFSSMALGVMVLSAVSKELLARWAERLGEKHEMSSVKADAWHHRSDAVASLLIIIGLLVGETYWWVDGVLGLIVSGLIVYLAWSLIRTASDRLIGRAPLPVEEEELRKIISSIAPQAKDPHHIHIHEYGAHVEITLHLRLDPKINLEEAHRIATLIEEEVKNKLGWEVTVHLEPDKRVEYKHSTD</sequence>
<comment type="subcellular location">
    <subcellularLocation>
        <location evidence="1">Membrane</location>
        <topology evidence="1">Multi-pass membrane protein</topology>
    </subcellularLocation>
</comment>
<evidence type="ECO:0000256" key="3">
    <source>
        <dbReference type="ARBA" id="ARBA00022448"/>
    </source>
</evidence>
<dbReference type="InterPro" id="IPR027470">
    <property type="entry name" value="Cation_efflux_CTD"/>
</dbReference>
<feature type="domain" description="Cation efflux protein cytoplasmic" evidence="9">
    <location>
        <begin position="215"/>
        <end position="289"/>
    </location>
</feature>
<dbReference type="Pfam" id="PF16916">
    <property type="entry name" value="ZT_dimer"/>
    <property type="match status" value="1"/>
</dbReference>
<feature type="transmembrane region" description="Helical" evidence="7">
    <location>
        <begin position="114"/>
        <end position="135"/>
    </location>
</feature>
<proteinExistence type="inferred from homology"/>
<comment type="similarity">
    <text evidence="2">Belongs to the cation diffusion facilitator (CDF) transporter (TC 2.A.4) family.</text>
</comment>
<dbReference type="PANTHER" id="PTHR43840">
    <property type="entry name" value="MITOCHONDRIAL METAL TRANSPORTER 1-RELATED"/>
    <property type="match status" value="1"/>
</dbReference>
<feature type="transmembrane region" description="Helical" evidence="7">
    <location>
        <begin position="12"/>
        <end position="34"/>
    </location>
</feature>
<dbReference type="InterPro" id="IPR002524">
    <property type="entry name" value="Cation_efflux"/>
</dbReference>
<dbReference type="PANTHER" id="PTHR43840:SF15">
    <property type="entry name" value="MITOCHONDRIAL METAL TRANSPORTER 1-RELATED"/>
    <property type="match status" value="1"/>
</dbReference>
<feature type="domain" description="Cation efflux protein transmembrane" evidence="8">
    <location>
        <begin position="20"/>
        <end position="208"/>
    </location>
</feature>
<dbReference type="InterPro" id="IPR027469">
    <property type="entry name" value="Cation_efflux_TMD_sf"/>
</dbReference>
<feature type="transmembrane region" description="Helical" evidence="7">
    <location>
        <begin position="156"/>
        <end position="174"/>
    </location>
</feature>
<dbReference type="InterPro" id="IPR058533">
    <property type="entry name" value="Cation_efflux_TM"/>
</dbReference>
<dbReference type="GO" id="GO:0008324">
    <property type="term" value="F:monoatomic cation transmembrane transporter activity"/>
    <property type="evidence" value="ECO:0007669"/>
    <property type="project" value="InterPro"/>
</dbReference>
<evidence type="ECO:0000256" key="1">
    <source>
        <dbReference type="ARBA" id="ARBA00004141"/>
    </source>
</evidence>
<evidence type="ECO:0000256" key="4">
    <source>
        <dbReference type="ARBA" id="ARBA00022692"/>
    </source>
</evidence>
<dbReference type="SUPFAM" id="SSF160240">
    <property type="entry name" value="Cation efflux protein cytoplasmic domain-like"/>
    <property type="match status" value="1"/>
</dbReference>
<protein>
    <submittedName>
        <fullName evidence="10">Cation transporter</fullName>
    </submittedName>
</protein>
<dbReference type="GO" id="GO:0016020">
    <property type="term" value="C:membrane"/>
    <property type="evidence" value="ECO:0007669"/>
    <property type="project" value="UniProtKB-SubCell"/>
</dbReference>
<dbReference type="Gene3D" id="1.20.1510.10">
    <property type="entry name" value="Cation efflux protein transmembrane domain"/>
    <property type="match status" value="1"/>
</dbReference>
<keyword evidence="6 7" id="KW-0472">Membrane</keyword>